<comment type="caution">
    <text evidence="1">The sequence shown here is derived from an EMBL/GenBank/DDBJ whole genome shotgun (WGS) entry which is preliminary data.</text>
</comment>
<protein>
    <submittedName>
        <fullName evidence="1">Uncharacterized protein</fullName>
    </submittedName>
</protein>
<accession>A0A9D4EUF7</accession>
<proteinExistence type="predicted"/>
<sequence length="56" mass="6041">MWTTSETNVLPGAGIEQGKHVNLVGGPHTGQVWFPPGTSDSHIPYITLVKRQGDLD</sequence>
<name>A0A9D4EUF7_DREPO</name>
<evidence type="ECO:0000313" key="2">
    <source>
        <dbReference type="Proteomes" id="UP000828390"/>
    </source>
</evidence>
<dbReference type="EMBL" id="JAIWYP010000008">
    <property type="protein sequence ID" value="KAH3784245.1"/>
    <property type="molecule type" value="Genomic_DNA"/>
</dbReference>
<dbReference type="AlphaFoldDB" id="A0A9D4EUF7"/>
<reference evidence="1" key="1">
    <citation type="journal article" date="2019" name="bioRxiv">
        <title>The Genome of the Zebra Mussel, Dreissena polymorpha: A Resource for Invasive Species Research.</title>
        <authorList>
            <person name="McCartney M.A."/>
            <person name="Auch B."/>
            <person name="Kono T."/>
            <person name="Mallez S."/>
            <person name="Zhang Y."/>
            <person name="Obille A."/>
            <person name="Becker A."/>
            <person name="Abrahante J.E."/>
            <person name="Garbe J."/>
            <person name="Badalamenti J.P."/>
            <person name="Herman A."/>
            <person name="Mangelson H."/>
            <person name="Liachko I."/>
            <person name="Sullivan S."/>
            <person name="Sone E.D."/>
            <person name="Koren S."/>
            <person name="Silverstein K.A.T."/>
            <person name="Beckman K.B."/>
            <person name="Gohl D.M."/>
        </authorList>
    </citation>
    <scope>NUCLEOTIDE SEQUENCE</scope>
    <source>
        <strain evidence="1">Duluth1</strain>
        <tissue evidence="1">Whole animal</tissue>
    </source>
</reference>
<organism evidence="1 2">
    <name type="scientific">Dreissena polymorpha</name>
    <name type="common">Zebra mussel</name>
    <name type="synonym">Mytilus polymorpha</name>
    <dbReference type="NCBI Taxonomy" id="45954"/>
    <lineage>
        <taxon>Eukaryota</taxon>
        <taxon>Metazoa</taxon>
        <taxon>Spiralia</taxon>
        <taxon>Lophotrochozoa</taxon>
        <taxon>Mollusca</taxon>
        <taxon>Bivalvia</taxon>
        <taxon>Autobranchia</taxon>
        <taxon>Heteroconchia</taxon>
        <taxon>Euheterodonta</taxon>
        <taxon>Imparidentia</taxon>
        <taxon>Neoheterodontei</taxon>
        <taxon>Myida</taxon>
        <taxon>Dreissenoidea</taxon>
        <taxon>Dreissenidae</taxon>
        <taxon>Dreissena</taxon>
    </lineage>
</organism>
<gene>
    <name evidence="1" type="ORF">DPMN_162198</name>
</gene>
<dbReference type="Proteomes" id="UP000828390">
    <property type="component" value="Unassembled WGS sequence"/>
</dbReference>
<reference evidence="1" key="2">
    <citation type="submission" date="2020-11" db="EMBL/GenBank/DDBJ databases">
        <authorList>
            <person name="McCartney M.A."/>
            <person name="Auch B."/>
            <person name="Kono T."/>
            <person name="Mallez S."/>
            <person name="Becker A."/>
            <person name="Gohl D.M."/>
            <person name="Silverstein K.A.T."/>
            <person name="Koren S."/>
            <person name="Bechman K.B."/>
            <person name="Herman A."/>
            <person name="Abrahante J.E."/>
            <person name="Garbe J."/>
        </authorList>
    </citation>
    <scope>NUCLEOTIDE SEQUENCE</scope>
    <source>
        <strain evidence="1">Duluth1</strain>
        <tissue evidence="1">Whole animal</tissue>
    </source>
</reference>
<evidence type="ECO:0000313" key="1">
    <source>
        <dbReference type="EMBL" id="KAH3784245.1"/>
    </source>
</evidence>
<keyword evidence="2" id="KW-1185">Reference proteome</keyword>